<evidence type="ECO:0008006" key="6">
    <source>
        <dbReference type="Google" id="ProtNLM"/>
    </source>
</evidence>
<dbReference type="GO" id="GO:0005829">
    <property type="term" value="C:cytosol"/>
    <property type="evidence" value="ECO:0007669"/>
    <property type="project" value="TreeGrafter"/>
</dbReference>
<dbReference type="InterPro" id="IPR002821">
    <property type="entry name" value="Hydantoinase_A"/>
</dbReference>
<evidence type="ECO:0000313" key="5">
    <source>
        <dbReference type="Proteomes" id="UP000019140"/>
    </source>
</evidence>
<dbReference type="AlphaFoldDB" id="W4MA37"/>
<accession>W4MA37</accession>
<dbReference type="Pfam" id="PF05378">
    <property type="entry name" value="Hydant_A_N"/>
    <property type="match status" value="1"/>
</dbReference>
<dbReference type="InterPro" id="IPR049517">
    <property type="entry name" value="ACX-like_C"/>
</dbReference>
<organism evidence="4 5">
    <name type="scientific">Candidatus Entotheonella gemina</name>
    <dbReference type="NCBI Taxonomy" id="1429439"/>
    <lineage>
        <taxon>Bacteria</taxon>
        <taxon>Pseudomonadati</taxon>
        <taxon>Nitrospinota/Tectimicrobiota group</taxon>
        <taxon>Candidatus Tectimicrobiota</taxon>
        <taxon>Candidatus Entotheonellia</taxon>
        <taxon>Candidatus Entotheonellales</taxon>
        <taxon>Candidatus Entotheonellaceae</taxon>
        <taxon>Candidatus Entotheonella</taxon>
    </lineage>
</organism>
<dbReference type="GO" id="GO:0006749">
    <property type="term" value="P:glutathione metabolic process"/>
    <property type="evidence" value="ECO:0007669"/>
    <property type="project" value="TreeGrafter"/>
</dbReference>
<feature type="domain" description="Hydantoinase/oxoprolinase N-terminal" evidence="2">
    <location>
        <begin position="5"/>
        <end position="180"/>
    </location>
</feature>
<evidence type="ECO:0000313" key="4">
    <source>
        <dbReference type="EMBL" id="ETX06761.1"/>
    </source>
</evidence>
<dbReference type="InterPro" id="IPR045079">
    <property type="entry name" value="Oxoprolinase-like"/>
</dbReference>
<evidence type="ECO:0000259" key="1">
    <source>
        <dbReference type="Pfam" id="PF01968"/>
    </source>
</evidence>
<dbReference type="PATRIC" id="fig|1429439.4.peg.2588"/>
<reference evidence="4 5" key="1">
    <citation type="journal article" date="2014" name="Nature">
        <title>An environmental bacterial taxon with a large and distinct metabolic repertoire.</title>
        <authorList>
            <person name="Wilson M.C."/>
            <person name="Mori T."/>
            <person name="Ruckert C."/>
            <person name="Uria A.R."/>
            <person name="Helf M.J."/>
            <person name="Takada K."/>
            <person name="Gernert C."/>
            <person name="Steffens U.A."/>
            <person name="Heycke N."/>
            <person name="Schmitt S."/>
            <person name="Rinke C."/>
            <person name="Helfrich E.J."/>
            <person name="Brachmann A.O."/>
            <person name="Gurgui C."/>
            <person name="Wakimoto T."/>
            <person name="Kracht M."/>
            <person name="Crusemann M."/>
            <person name="Hentschel U."/>
            <person name="Abe I."/>
            <person name="Matsunaga S."/>
            <person name="Kalinowski J."/>
            <person name="Takeyama H."/>
            <person name="Piel J."/>
        </authorList>
    </citation>
    <scope>NUCLEOTIDE SEQUENCE [LARGE SCALE GENOMIC DNA]</scope>
    <source>
        <strain evidence="5">TSY2</strain>
    </source>
</reference>
<evidence type="ECO:0000259" key="3">
    <source>
        <dbReference type="Pfam" id="PF19278"/>
    </source>
</evidence>
<feature type="domain" description="Acetophenone carboxylase-like C-terminal" evidence="3">
    <location>
        <begin position="504"/>
        <end position="670"/>
    </location>
</feature>
<proteinExistence type="predicted"/>
<comment type="caution">
    <text evidence="4">The sequence shown here is derived from an EMBL/GenBank/DDBJ whole genome shotgun (WGS) entry which is preliminary data.</text>
</comment>
<feature type="domain" description="Hydantoinase A/oxoprolinase" evidence="1">
    <location>
        <begin position="202"/>
        <end position="488"/>
    </location>
</feature>
<sequence length="687" mass="74074">MAWVIGVDVGGTFTDFYASDDRTGTFVVLKIPSTPANPAQAIVDGLQSLCTRHHIDTTAIRRLSHGTTVATNTLLQRRGATVALITTQGFRDLLEIGRQIRPHMFSLQEDYPTPLVPRERRYEVAERMMADGQVLRPLDAASLQYALDQVRASGAQACAVCLLFAFVNPEHEQAIAKALETIPDLYVSLSSDVQPEFREYERLSTTVLNAYLQPIIADYLRDLSDQLAERLPQATLGINQSSGGLMSFDRARQFPIRTALSGPAAGAVGAIDSARLAETPDIITLDMGGTSADVALVQGYETGTSFDREVGGFPVRLPMVDIHTVGAGGGSIAWFDRDDLLKVGPLSAGAAPGPACYQMGGEQPTVTDANLFLGRLSPGGLLGGSMPLDVEAAQAVIAPVAERLGFSCERAAHGMLGLVVSNMVRAIRAISVERGHDPRQFALMPFGGAGPLHASDVARSLGIRTIIVPFAPGILCAQGLVVSDLKEDFVRTARTRVEPVQQELIRDLTEALQHDAEMWFEAEGLAPEQRSLHVVLDMRYVGQNFELSVPLDHAVLAALFQGGFTDRLCALFFEAHDRQYGYHNPAAPVEIMNYRATARGKLYQPAPLTAVMPAPPQAPAPSGMRAVYFAADTALQTPIYQRAALKPGHTIQGPAVIEQLDATTLLYPDDTLSVDAAFNLRIEVSRS</sequence>
<dbReference type="InterPro" id="IPR008040">
    <property type="entry name" value="Hydant_A_N"/>
</dbReference>
<dbReference type="EMBL" id="AZHX01000610">
    <property type="protein sequence ID" value="ETX06761.1"/>
    <property type="molecule type" value="Genomic_DNA"/>
</dbReference>
<protein>
    <recommendedName>
        <fullName evidence="6">Methylhydantoinase</fullName>
    </recommendedName>
</protein>
<gene>
    <name evidence="4" type="ORF">ETSY2_15210</name>
</gene>
<dbReference type="Proteomes" id="UP000019140">
    <property type="component" value="Unassembled WGS sequence"/>
</dbReference>
<evidence type="ECO:0000259" key="2">
    <source>
        <dbReference type="Pfam" id="PF05378"/>
    </source>
</evidence>
<dbReference type="Pfam" id="PF01968">
    <property type="entry name" value="Hydantoinase_A"/>
    <property type="match status" value="1"/>
</dbReference>
<name>W4MA37_9BACT</name>
<dbReference type="PANTHER" id="PTHR11365:SF23">
    <property type="entry name" value="HYPOTHETICAL 5-OXOPROLINASE (EUROFUNG)-RELATED"/>
    <property type="match status" value="1"/>
</dbReference>
<dbReference type="GO" id="GO:0017168">
    <property type="term" value="F:5-oxoprolinase (ATP-hydrolyzing) activity"/>
    <property type="evidence" value="ECO:0007669"/>
    <property type="project" value="TreeGrafter"/>
</dbReference>
<dbReference type="PANTHER" id="PTHR11365">
    <property type="entry name" value="5-OXOPROLINASE RELATED"/>
    <property type="match status" value="1"/>
</dbReference>
<keyword evidence="5" id="KW-1185">Reference proteome</keyword>
<dbReference type="HOGENOM" id="CLU_002157_1_2_7"/>
<dbReference type="Pfam" id="PF19278">
    <property type="entry name" value="Hydant_A_C"/>
    <property type="match status" value="1"/>
</dbReference>